<dbReference type="AlphaFoldDB" id="A0A1P8N059"/>
<keyword evidence="3" id="KW-1185">Reference proteome</keyword>
<feature type="transmembrane region" description="Helical" evidence="1">
    <location>
        <begin position="167"/>
        <end position="195"/>
    </location>
</feature>
<dbReference type="Proteomes" id="UP000186336">
    <property type="component" value="Chromosome"/>
</dbReference>
<feature type="transmembrane region" description="Helical" evidence="1">
    <location>
        <begin position="43"/>
        <end position="64"/>
    </location>
</feature>
<dbReference type="EMBL" id="CP019312">
    <property type="protein sequence ID" value="APX13720.1"/>
    <property type="molecule type" value="Genomic_DNA"/>
</dbReference>
<feature type="transmembrane region" description="Helical" evidence="1">
    <location>
        <begin position="216"/>
        <end position="249"/>
    </location>
</feature>
<feature type="transmembrane region" description="Helical" evidence="1">
    <location>
        <begin position="70"/>
        <end position="90"/>
    </location>
</feature>
<gene>
    <name evidence="2" type="ORF">BWR18_05820</name>
</gene>
<dbReference type="RefSeq" id="WP_076630150.1">
    <property type="nucleotide sequence ID" value="NZ_CP019312.1"/>
</dbReference>
<sequence length="264" mass="28635">MTQAADPYPALPAGVPPFQAPQPGFIRAALAAGWADFRAAPGFGILTGLGAVLAGWALLGLTLWAGHTFWLILAVFGFPLVAPLCALGTYEVSRRIGRGERAGIGDVLSRLRRERGRQMPWLSMLMVVALLFWFFLGHMIFALFLGLRPMVNVTSSFEVFLTPDGLMMMALGTVVGGIFAFIFFAMCVLGLPLLLAREVDYMTAILASWGHVQAHMVPMLSWAAVIVILIFLAMLPGLLGLIVVLPWLGHASWHIYAQMAAGER</sequence>
<dbReference type="Pfam" id="PF09955">
    <property type="entry name" value="DUF2189"/>
    <property type="match status" value="1"/>
</dbReference>
<dbReference type="OrthoDB" id="9809543at2"/>
<feature type="transmembrane region" description="Helical" evidence="1">
    <location>
        <begin position="121"/>
        <end position="147"/>
    </location>
</feature>
<protein>
    <recommendedName>
        <fullName evidence="4">DUF2189 domain-containing protein</fullName>
    </recommendedName>
</protein>
<proteinExistence type="predicted"/>
<evidence type="ECO:0000313" key="2">
    <source>
        <dbReference type="EMBL" id="APX13720.1"/>
    </source>
</evidence>
<dbReference type="KEGG" id="tom:BWR18_05820"/>
<evidence type="ECO:0008006" key="4">
    <source>
        <dbReference type="Google" id="ProtNLM"/>
    </source>
</evidence>
<evidence type="ECO:0000313" key="3">
    <source>
        <dbReference type="Proteomes" id="UP000186336"/>
    </source>
</evidence>
<evidence type="ECO:0000256" key="1">
    <source>
        <dbReference type="SAM" id="Phobius"/>
    </source>
</evidence>
<dbReference type="STRING" id="299262.BWR18_05820"/>
<reference evidence="2 3" key="1">
    <citation type="submission" date="2017-01" db="EMBL/GenBank/DDBJ databases">
        <title>Complete genome of Tateyamaria omphalii DOK1-4 isolated from seawater in Dokdo.</title>
        <authorList>
            <person name="Kim J.H."/>
            <person name="Chi W.-J."/>
        </authorList>
    </citation>
    <scope>NUCLEOTIDE SEQUENCE [LARGE SCALE GENOMIC DNA]</scope>
    <source>
        <strain evidence="2 3">DOK1-4</strain>
    </source>
</reference>
<organism evidence="2 3">
    <name type="scientific">Tateyamaria omphalii</name>
    <dbReference type="NCBI Taxonomy" id="299262"/>
    <lineage>
        <taxon>Bacteria</taxon>
        <taxon>Pseudomonadati</taxon>
        <taxon>Pseudomonadota</taxon>
        <taxon>Alphaproteobacteria</taxon>
        <taxon>Rhodobacterales</taxon>
        <taxon>Roseobacteraceae</taxon>
        <taxon>Tateyamaria</taxon>
    </lineage>
</organism>
<keyword evidence="1" id="KW-0812">Transmembrane</keyword>
<keyword evidence="1" id="KW-0472">Membrane</keyword>
<keyword evidence="1" id="KW-1133">Transmembrane helix</keyword>
<accession>A0A1P8N059</accession>
<name>A0A1P8N059_9RHOB</name>
<dbReference type="InterPro" id="IPR018692">
    <property type="entry name" value="DUF2189"/>
</dbReference>